<evidence type="ECO:0000256" key="2">
    <source>
        <dbReference type="SAM" id="SignalP"/>
    </source>
</evidence>
<dbReference type="PROSITE" id="PS51257">
    <property type="entry name" value="PROKAR_LIPOPROTEIN"/>
    <property type="match status" value="1"/>
</dbReference>
<dbReference type="STRING" id="1122240.GCA_000620105_02417"/>
<dbReference type="Pfam" id="PF11304">
    <property type="entry name" value="DUF3106"/>
    <property type="match status" value="1"/>
</dbReference>
<evidence type="ECO:0000256" key="1">
    <source>
        <dbReference type="SAM" id="MobiDB-lite"/>
    </source>
</evidence>
<dbReference type="InterPro" id="IPR021455">
    <property type="entry name" value="DUF3106"/>
</dbReference>
<proteinExistence type="predicted"/>
<organism evidence="3 4">
    <name type="scientific">Microvirgula aerodenitrificans</name>
    <dbReference type="NCBI Taxonomy" id="57480"/>
    <lineage>
        <taxon>Bacteria</taxon>
        <taxon>Pseudomonadati</taxon>
        <taxon>Pseudomonadota</taxon>
        <taxon>Betaproteobacteria</taxon>
        <taxon>Neisseriales</taxon>
        <taxon>Aquaspirillaceae</taxon>
        <taxon>Microvirgula</taxon>
    </lineage>
</organism>
<name>A0A2S0P9F5_9NEIS</name>
<evidence type="ECO:0000313" key="4">
    <source>
        <dbReference type="Proteomes" id="UP000244173"/>
    </source>
</evidence>
<gene>
    <name evidence="3" type="ORF">DAI18_07620</name>
</gene>
<sequence>MSRVWMLCLTLALVACSPSGRPVNPPWSQLTEQEQSVLAPLQPEWNRYNPRKKQEFLALVGHWASLTPAEQTNVQLHLYDWALMEMPDRQAARRTFDRIESLPPAARDAALAELAERERVREGREPAAGIETPDAPSAR</sequence>
<dbReference type="KEGG" id="maer:DAI18_07620"/>
<protein>
    <recommendedName>
        <fullName evidence="5">DUF3106 domain-containing protein</fullName>
    </recommendedName>
</protein>
<feature type="signal peptide" evidence="2">
    <location>
        <begin position="1"/>
        <end position="20"/>
    </location>
</feature>
<dbReference type="OrthoDB" id="9796567at2"/>
<reference evidence="3 4" key="1">
    <citation type="submission" date="2018-04" db="EMBL/GenBank/DDBJ databases">
        <title>Denitrifier Microvirgula.</title>
        <authorList>
            <person name="Anderson E."/>
            <person name="Jang J."/>
            <person name="Ishii S."/>
        </authorList>
    </citation>
    <scope>NUCLEOTIDE SEQUENCE [LARGE SCALE GENOMIC DNA]</scope>
    <source>
        <strain evidence="3 4">BE2.4</strain>
    </source>
</reference>
<feature type="compositionally biased region" description="Basic and acidic residues" evidence="1">
    <location>
        <begin position="114"/>
        <end position="125"/>
    </location>
</feature>
<keyword evidence="4" id="KW-1185">Reference proteome</keyword>
<accession>A0A2S0P9F5</accession>
<dbReference type="RefSeq" id="WP_107889066.1">
    <property type="nucleotide sequence ID" value="NZ_CAURZP010000013.1"/>
</dbReference>
<feature type="chain" id="PRO_5015727176" description="DUF3106 domain-containing protein" evidence="2">
    <location>
        <begin position="21"/>
        <end position="139"/>
    </location>
</feature>
<dbReference type="AlphaFoldDB" id="A0A2S0P9F5"/>
<evidence type="ECO:0008006" key="5">
    <source>
        <dbReference type="Google" id="ProtNLM"/>
    </source>
</evidence>
<feature type="region of interest" description="Disordered" evidence="1">
    <location>
        <begin position="114"/>
        <end position="139"/>
    </location>
</feature>
<keyword evidence="2" id="KW-0732">Signal</keyword>
<dbReference type="EMBL" id="CP028519">
    <property type="protein sequence ID" value="AVY93927.1"/>
    <property type="molecule type" value="Genomic_DNA"/>
</dbReference>
<dbReference type="Proteomes" id="UP000244173">
    <property type="component" value="Chromosome"/>
</dbReference>
<evidence type="ECO:0000313" key="3">
    <source>
        <dbReference type="EMBL" id="AVY93927.1"/>
    </source>
</evidence>